<dbReference type="InParanoid" id="A0A0C3NRU9"/>
<accession>A0A0C3NRU9</accession>
<reference evidence="2" key="2">
    <citation type="submission" date="2015-01" db="EMBL/GenBank/DDBJ databases">
        <title>Evolutionary Origins and Diversification of the Mycorrhizal Mutualists.</title>
        <authorList>
            <consortium name="DOE Joint Genome Institute"/>
            <consortium name="Mycorrhizal Genomics Consortium"/>
            <person name="Kohler A."/>
            <person name="Kuo A."/>
            <person name="Nagy L.G."/>
            <person name="Floudas D."/>
            <person name="Copeland A."/>
            <person name="Barry K.W."/>
            <person name="Cichocki N."/>
            <person name="Veneault-Fourrey C."/>
            <person name="LaButti K."/>
            <person name="Lindquist E.A."/>
            <person name="Lipzen A."/>
            <person name="Lundell T."/>
            <person name="Morin E."/>
            <person name="Murat C."/>
            <person name="Riley R."/>
            <person name="Ohm R."/>
            <person name="Sun H."/>
            <person name="Tunlid A."/>
            <person name="Henrissat B."/>
            <person name="Grigoriev I.V."/>
            <person name="Hibbett D.S."/>
            <person name="Martin F."/>
        </authorList>
    </citation>
    <scope>NUCLEOTIDE SEQUENCE [LARGE SCALE GENOMIC DNA]</scope>
    <source>
        <strain evidence="2">Marx 270</strain>
    </source>
</reference>
<dbReference type="OrthoDB" id="2691851at2759"/>
<protein>
    <submittedName>
        <fullName evidence="1">Uncharacterized protein</fullName>
    </submittedName>
</protein>
<gene>
    <name evidence="1" type="ORF">M404DRAFT_145307</name>
</gene>
<evidence type="ECO:0000313" key="2">
    <source>
        <dbReference type="Proteomes" id="UP000054217"/>
    </source>
</evidence>
<evidence type="ECO:0000313" key="1">
    <source>
        <dbReference type="EMBL" id="KIO03595.1"/>
    </source>
</evidence>
<organism evidence="1 2">
    <name type="scientific">Pisolithus tinctorius Marx 270</name>
    <dbReference type="NCBI Taxonomy" id="870435"/>
    <lineage>
        <taxon>Eukaryota</taxon>
        <taxon>Fungi</taxon>
        <taxon>Dikarya</taxon>
        <taxon>Basidiomycota</taxon>
        <taxon>Agaricomycotina</taxon>
        <taxon>Agaricomycetes</taxon>
        <taxon>Agaricomycetidae</taxon>
        <taxon>Boletales</taxon>
        <taxon>Sclerodermatineae</taxon>
        <taxon>Pisolithaceae</taxon>
        <taxon>Pisolithus</taxon>
    </lineage>
</organism>
<sequence>QTLNDGHKIKHMLMSLEDHKSLVMAPLQADIPWLHQMLSSALKDGASICSILCKIEDALEHGYRPCNHSDEAYNLALLIYHLGGGNLLYALSHQLALPSLWTL</sequence>
<dbReference type="EMBL" id="KN831975">
    <property type="protein sequence ID" value="KIO03595.1"/>
    <property type="molecule type" value="Genomic_DNA"/>
</dbReference>
<dbReference type="AlphaFoldDB" id="A0A0C3NRU9"/>
<dbReference type="HOGENOM" id="CLU_165186_0_0_1"/>
<keyword evidence="2" id="KW-1185">Reference proteome</keyword>
<feature type="non-terminal residue" evidence="1">
    <location>
        <position position="1"/>
    </location>
</feature>
<dbReference type="Proteomes" id="UP000054217">
    <property type="component" value="Unassembled WGS sequence"/>
</dbReference>
<dbReference type="STRING" id="870435.A0A0C3NRU9"/>
<proteinExistence type="predicted"/>
<name>A0A0C3NRU9_PISTI</name>
<reference evidence="1 2" key="1">
    <citation type="submission" date="2014-04" db="EMBL/GenBank/DDBJ databases">
        <authorList>
            <consortium name="DOE Joint Genome Institute"/>
            <person name="Kuo A."/>
            <person name="Kohler A."/>
            <person name="Costa M.D."/>
            <person name="Nagy L.G."/>
            <person name="Floudas D."/>
            <person name="Copeland A."/>
            <person name="Barry K.W."/>
            <person name="Cichocki N."/>
            <person name="Veneault-Fourrey C."/>
            <person name="LaButti K."/>
            <person name="Lindquist E.A."/>
            <person name="Lipzen A."/>
            <person name="Lundell T."/>
            <person name="Morin E."/>
            <person name="Murat C."/>
            <person name="Sun H."/>
            <person name="Tunlid A."/>
            <person name="Henrissat B."/>
            <person name="Grigoriev I.V."/>
            <person name="Hibbett D.S."/>
            <person name="Martin F."/>
            <person name="Nordberg H.P."/>
            <person name="Cantor M.N."/>
            <person name="Hua S.X."/>
        </authorList>
    </citation>
    <scope>NUCLEOTIDE SEQUENCE [LARGE SCALE GENOMIC DNA]</scope>
    <source>
        <strain evidence="1 2">Marx 270</strain>
    </source>
</reference>